<dbReference type="PANTHER" id="PTHR33427:SF2">
    <property type="entry name" value="TRICHOHYALIN"/>
    <property type="match status" value="1"/>
</dbReference>
<dbReference type="Gene3D" id="1.10.30.50">
    <property type="match status" value="1"/>
</dbReference>
<keyword evidence="2" id="KW-1185">Reference proteome</keyword>
<dbReference type="PANTHER" id="PTHR33427">
    <property type="entry name" value="HNH ENDONUCLEASE"/>
    <property type="match status" value="1"/>
</dbReference>
<sequence length="255" mass="28718">MAPLYRVKVVVDSNDPAHTHTIRLDSSRSLTIKLNESQLSLKYDPIPSLPQQSTPIPPDVLAHLTQHLKDPHIMHSKYKSSPFHRNKQTLAILHAMHKSPAFQKVHPSLRCTLTPTKQQRKEIWESAPHAPGFNPSSFRLDVLGNLVCKRHNKPESPGPCAYDIEHILPRSHGGKTEVANLCLLNAAVNRYKQDAHLFITGIPAIHAKVKELGVDPALVLRTWKSWFGGRERVKNLWSLDLVRKADGLLDWADAE</sequence>
<dbReference type="InterPro" id="IPR003615">
    <property type="entry name" value="HNH_nuc"/>
</dbReference>
<accession>A0A1Y2CMI5</accession>
<dbReference type="AlphaFoldDB" id="A0A1Y2CMI5"/>
<dbReference type="CDD" id="cd00085">
    <property type="entry name" value="HNHc"/>
    <property type="match status" value="1"/>
</dbReference>
<organism evidence="1 2">
    <name type="scientific">Rhizoclosmatium globosum</name>
    <dbReference type="NCBI Taxonomy" id="329046"/>
    <lineage>
        <taxon>Eukaryota</taxon>
        <taxon>Fungi</taxon>
        <taxon>Fungi incertae sedis</taxon>
        <taxon>Chytridiomycota</taxon>
        <taxon>Chytridiomycota incertae sedis</taxon>
        <taxon>Chytridiomycetes</taxon>
        <taxon>Chytridiales</taxon>
        <taxon>Chytriomycetaceae</taxon>
        <taxon>Rhizoclosmatium</taxon>
    </lineage>
</organism>
<comment type="caution">
    <text evidence="1">The sequence shown here is derived from an EMBL/GenBank/DDBJ whole genome shotgun (WGS) entry which is preliminary data.</text>
</comment>
<reference evidence="1 2" key="1">
    <citation type="submission" date="2016-07" db="EMBL/GenBank/DDBJ databases">
        <title>Pervasive Adenine N6-methylation of Active Genes in Fungi.</title>
        <authorList>
            <consortium name="DOE Joint Genome Institute"/>
            <person name="Mondo S.J."/>
            <person name="Dannebaum R.O."/>
            <person name="Kuo R.C."/>
            <person name="Labutti K."/>
            <person name="Haridas S."/>
            <person name="Kuo A."/>
            <person name="Salamov A."/>
            <person name="Ahrendt S.R."/>
            <person name="Lipzen A."/>
            <person name="Sullivan W."/>
            <person name="Andreopoulos W.B."/>
            <person name="Clum A."/>
            <person name="Lindquist E."/>
            <person name="Daum C."/>
            <person name="Ramamoorthy G.K."/>
            <person name="Gryganskyi A."/>
            <person name="Culley D."/>
            <person name="Magnuson J.K."/>
            <person name="James T.Y."/>
            <person name="O'Malley M.A."/>
            <person name="Stajich J.E."/>
            <person name="Spatafora J.W."/>
            <person name="Visel A."/>
            <person name="Grigoriev I.V."/>
        </authorList>
    </citation>
    <scope>NUCLEOTIDE SEQUENCE [LARGE SCALE GENOMIC DNA]</scope>
    <source>
        <strain evidence="1 2">JEL800</strain>
    </source>
</reference>
<gene>
    <name evidence="1" type="ORF">BCR33DRAFT_714503</name>
</gene>
<dbReference type="OrthoDB" id="2118192at2759"/>
<proteinExistence type="predicted"/>
<name>A0A1Y2CMI5_9FUNG</name>
<evidence type="ECO:0000313" key="2">
    <source>
        <dbReference type="Proteomes" id="UP000193642"/>
    </source>
</evidence>
<dbReference type="EMBL" id="MCGO01000012">
    <property type="protein sequence ID" value="ORY48064.1"/>
    <property type="molecule type" value="Genomic_DNA"/>
</dbReference>
<protein>
    <submittedName>
        <fullName evidence="1">Uncharacterized protein</fullName>
    </submittedName>
</protein>
<dbReference type="Proteomes" id="UP000193642">
    <property type="component" value="Unassembled WGS sequence"/>
</dbReference>
<evidence type="ECO:0000313" key="1">
    <source>
        <dbReference type="EMBL" id="ORY48064.1"/>
    </source>
</evidence>